<dbReference type="PROSITE" id="PS50931">
    <property type="entry name" value="HTH_LYSR"/>
    <property type="match status" value="1"/>
</dbReference>
<evidence type="ECO:0000313" key="7">
    <source>
        <dbReference type="Proteomes" id="UP000606044"/>
    </source>
</evidence>
<dbReference type="InterPro" id="IPR036390">
    <property type="entry name" value="WH_DNA-bd_sf"/>
</dbReference>
<evidence type="ECO:0000256" key="3">
    <source>
        <dbReference type="ARBA" id="ARBA00023125"/>
    </source>
</evidence>
<dbReference type="Gene3D" id="3.40.190.290">
    <property type="match status" value="1"/>
</dbReference>
<keyword evidence="4" id="KW-0804">Transcription</keyword>
<dbReference type="CDD" id="cd05466">
    <property type="entry name" value="PBP2_LTTR_substrate"/>
    <property type="match status" value="1"/>
</dbReference>
<dbReference type="InterPro" id="IPR000847">
    <property type="entry name" value="LysR_HTH_N"/>
</dbReference>
<reference evidence="6" key="2">
    <citation type="submission" date="2020-09" db="EMBL/GenBank/DDBJ databases">
        <authorList>
            <person name="Sun Q."/>
            <person name="Sedlacek I."/>
        </authorList>
    </citation>
    <scope>NUCLEOTIDE SEQUENCE</scope>
    <source>
        <strain evidence="6">CCM 7897</strain>
    </source>
</reference>
<reference evidence="6" key="1">
    <citation type="journal article" date="2014" name="Int. J. Syst. Evol. Microbiol.">
        <title>Complete genome sequence of Corynebacterium casei LMG S-19264T (=DSM 44701T), isolated from a smear-ripened cheese.</title>
        <authorList>
            <consortium name="US DOE Joint Genome Institute (JGI-PGF)"/>
            <person name="Walter F."/>
            <person name="Albersmeier A."/>
            <person name="Kalinowski J."/>
            <person name="Ruckert C."/>
        </authorList>
    </citation>
    <scope>NUCLEOTIDE SEQUENCE</scope>
    <source>
        <strain evidence="6">CCM 7897</strain>
    </source>
</reference>
<dbReference type="Gene3D" id="1.10.10.10">
    <property type="entry name" value="Winged helix-like DNA-binding domain superfamily/Winged helix DNA-binding domain"/>
    <property type="match status" value="1"/>
</dbReference>
<dbReference type="Pfam" id="PF03466">
    <property type="entry name" value="LysR_substrate"/>
    <property type="match status" value="1"/>
</dbReference>
<evidence type="ECO:0000313" key="6">
    <source>
        <dbReference type="EMBL" id="GGF79920.1"/>
    </source>
</evidence>
<dbReference type="GO" id="GO:0003677">
    <property type="term" value="F:DNA binding"/>
    <property type="evidence" value="ECO:0007669"/>
    <property type="project" value="UniProtKB-KW"/>
</dbReference>
<dbReference type="InterPro" id="IPR005119">
    <property type="entry name" value="LysR_subst-bd"/>
</dbReference>
<dbReference type="InterPro" id="IPR036388">
    <property type="entry name" value="WH-like_DNA-bd_sf"/>
</dbReference>
<organism evidence="6 7">
    <name type="scientific">Azorhizobium oxalatiphilum</name>
    <dbReference type="NCBI Taxonomy" id="980631"/>
    <lineage>
        <taxon>Bacteria</taxon>
        <taxon>Pseudomonadati</taxon>
        <taxon>Pseudomonadota</taxon>
        <taxon>Alphaproteobacteria</taxon>
        <taxon>Hyphomicrobiales</taxon>
        <taxon>Xanthobacteraceae</taxon>
        <taxon>Azorhizobium</taxon>
    </lineage>
</organism>
<dbReference type="EMBL" id="BMCT01000008">
    <property type="protein sequence ID" value="GGF79920.1"/>
    <property type="molecule type" value="Genomic_DNA"/>
</dbReference>
<keyword evidence="2" id="KW-0805">Transcription regulation</keyword>
<sequence>MFVRQLHYLVAVAREQHFGRAADACHVTQPTLSAGLRKLEEELGQPLVKRGHRFMGLTEQGERVLGWAQQIINDYEGMRQALAGSDSALSGVLRLGAVPATLPAIPGIVNAFCDRHPEVRVQIQSLSALAIQRGLDDQTLDVGVSYLSGTKPARLNWLPFYAERYAFVTARRDEPLPERMGWAQAARHPLCLLTPDMQNRQIIDEALADAGAPSLPRIEANTFFGVWSQISSGAWAGIVPHTHLATFGRIADIVAVPLEAPERTQPVGLVTADRDPLAPVAAAFLRLAERWDFSEQQVREGAAPTS</sequence>
<dbReference type="FunFam" id="1.10.10.10:FF:000001">
    <property type="entry name" value="LysR family transcriptional regulator"/>
    <property type="match status" value="1"/>
</dbReference>
<dbReference type="GO" id="GO:0005829">
    <property type="term" value="C:cytosol"/>
    <property type="evidence" value="ECO:0007669"/>
    <property type="project" value="TreeGrafter"/>
</dbReference>
<gene>
    <name evidence="6" type="ORF">GCM10007301_45060</name>
</gene>
<evidence type="ECO:0000256" key="2">
    <source>
        <dbReference type="ARBA" id="ARBA00023015"/>
    </source>
</evidence>
<dbReference type="PANTHER" id="PTHR30419:SF31">
    <property type="entry name" value="BLR3139 PROTEIN"/>
    <property type="match status" value="1"/>
</dbReference>
<protein>
    <submittedName>
        <fullName evidence="6">LysR family transcriptional regulator</fullName>
    </submittedName>
</protein>
<feature type="domain" description="HTH lysR-type" evidence="5">
    <location>
        <begin position="1"/>
        <end position="58"/>
    </location>
</feature>
<keyword evidence="3" id="KW-0238">DNA-binding</keyword>
<accession>A0A917FFK2</accession>
<evidence type="ECO:0000256" key="1">
    <source>
        <dbReference type="ARBA" id="ARBA00009437"/>
    </source>
</evidence>
<dbReference type="GO" id="GO:0003700">
    <property type="term" value="F:DNA-binding transcription factor activity"/>
    <property type="evidence" value="ECO:0007669"/>
    <property type="project" value="InterPro"/>
</dbReference>
<dbReference type="PRINTS" id="PR00039">
    <property type="entry name" value="HTHLYSR"/>
</dbReference>
<dbReference type="Proteomes" id="UP000606044">
    <property type="component" value="Unassembled WGS sequence"/>
</dbReference>
<dbReference type="Pfam" id="PF00126">
    <property type="entry name" value="HTH_1"/>
    <property type="match status" value="1"/>
</dbReference>
<name>A0A917FFK2_9HYPH</name>
<comment type="caution">
    <text evidence="6">The sequence shown here is derived from an EMBL/GenBank/DDBJ whole genome shotgun (WGS) entry which is preliminary data.</text>
</comment>
<evidence type="ECO:0000256" key="4">
    <source>
        <dbReference type="ARBA" id="ARBA00023163"/>
    </source>
</evidence>
<dbReference type="SUPFAM" id="SSF46785">
    <property type="entry name" value="Winged helix' DNA-binding domain"/>
    <property type="match status" value="1"/>
</dbReference>
<evidence type="ECO:0000259" key="5">
    <source>
        <dbReference type="PROSITE" id="PS50931"/>
    </source>
</evidence>
<keyword evidence="7" id="KW-1185">Reference proteome</keyword>
<comment type="similarity">
    <text evidence="1">Belongs to the LysR transcriptional regulatory family.</text>
</comment>
<dbReference type="SUPFAM" id="SSF53850">
    <property type="entry name" value="Periplasmic binding protein-like II"/>
    <property type="match status" value="1"/>
</dbReference>
<dbReference type="InterPro" id="IPR050950">
    <property type="entry name" value="HTH-type_LysR_regulators"/>
</dbReference>
<dbReference type="PANTHER" id="PTHR30419">
    <property type="entry name" value="HTH-TYPE TRANSCRIPTIONAL REGULATOR YBHD"/>
    <property type="match status" value="1"/>
</dbReference>
<dbReference type="AlphaFoldDB" id="A0A917FFK2"/>
<dbReference type="RefSeq" id="WP_188582828.1">
    <property type="nucleotide sequence ID" value="NZ_BMCT01000008.1"/>
</dbReference>
<proteinExistence type="inferred from homology"/>